<organism evidence="2 3">
    <name type="scientific">Cryptosporidium ubiquitum</name>
    <dbReference type="NCBI Taxonomy" id="857276"/>
    <lineage>
        <taxon>Eukaryota</taxon>
        <taxon>Sar</taxon>
        <taxon>Alveolata</taxon>
        <taxon>Apicomplexa</taxon>
        <taxon>Conoidasida</taxon>
        <taxon>Coccidia</taxon>
        <taxon>Eucoccidiorida</taxon>
        <taxon>Eimeriorina</taxon>
        <taxon>Cryptosporidiidae</taxon>
        <taxon>Cryptosporidium</taxon>
    </lineage>
</organism>
<feature type="region of interest" description="Disordered" evidence="1">
    <location>
        <begin position="115"/>
        <end position="235"/>
    </location>
</feature>
<gene>
    <name evidence="2" type="ORF">cubi_03529</name>
</gene>
<name>A0A1J4MJV2_9CRYT</name>
<dbReference type="RefSeq" id="XP_028874986.1">
    <property type="nucleotide sequence ID" value="XM_029020542.1"/>
</dbReference>
<sequence>MILLTKNPNIRYSFLLILIILLFFISKFAFCSEISELSRSEQYPVDEEKNTSRRPEGAIPIPIKRKWFENFSKERVIDKYYTKDGKKVKVILIRRHRPIFGRFIKWKNKRKMKRKAKKKYKMDRNPKNKKGNIFGRLMRRGKKSENNTKEPTLENVNYEKDDESVSKSDIFEDNDENPVEKNEKGSNKMEKAEKQVDYTASIDRFSSYDKNSITGENTDSSDMKSPITDYEATML</sequence>
<dbReference type="AlphaFoldDB" id="A0A1J4MJV2"/>
<protein>
    <submittedName>
        <fullName evidence="2">Uncharacterized protein</fullName>
    </submittedName>
</protein>
<proteinExistence type="predicted"/>
<dbReference type="EMBL" id="LRBP01000014">
    <property type="protein sequence ID" value="OII73731.1"/>
    <property type="molecule type" value="Genomic_DNA"/>
</dbReference>
<evidence type="ECO:0000256" key="1">
    <source>
        <dbReference type="SAM" id="MobiDB-lite"/>
    </source>
</evidence>
<dbReference type="Proteomes" id="UP000186176">
    <property type="component" value="Unassembled WGS sequence"/>
</dbReference>
<comment type="caution">
    <text evidence="2">The sequence shown here is derived from an EMBL/GenBank/DDBJ whole genome shotgun (WGS) entry which is preliminary data.</text>
</comment>
<feature type="compositionally biased region" description="Basic and acidic residues" evidence="1">
    <location>
        <begin position="143"/>
        <end position="170"/>
    </location>
</feature>
<dbReference type="VEuPathDB" id="CryptoDB:cubi_03529"/>
<evidence type="ECO:0000313" key="3">
    <source>
        <dbReference type="Proteomes" id="UP000186176"/>
    </source>
</evidence>
<reference evidence="2 3" key="1">
    <citation type="submission" date="2016-10" db="EMBL/GenBank/DDBJ databases">
        <title>Reductive evolution of mitochondrial metabolism and differential evolution of invasion-related proteins in Cryptosporidium.</title>
        <authorList>
            <person name="Liu S."/>
            <person name="Roellig D.M."/>
            <person name="Guo Y."/>
            <person name="Li N."/>
            <person name="Frace M.A."/>
            <person name="Tang K."/>
            <person name="Zhang L."/>
            <person name="Feng Y."/>
            <person name="Xiao L."/>
        </authorList>
    </citation>
    <scope>NUCLEOTIDE SEQUENCE [LARGE SCALE GENOMIC DNA]</scope>
    <source>
        <strain evidence="2">39726</strain>
    </source>
</reference>
<feature type="compositionally biased region" description="Polar residues" evidence="1">
    <location>
        <begin position="208"/>
        <end position="220"/>
    </location>
</feature>
<accession>A0A1J4MJV2</accession>
<dbReference type="OrthoDB" id="343958at2759"/>
<dbReference type="GeneID" id="39980321"/>
<feature type="compositionally biased region" description="Basic and acidic residues" evidence="1">
    <location>
        <begin position="178"/>
        <end position="196"/>
    </location>
</feature>
<evidence type="ECO:0000313" key="2">
    <source>
        <dbReference type="EMBL" id="OII73731.1"/>
    </source>
</evidence>
<keyword evidence="3" id="KW-1185">Reference proteome</keyword>